<feature type="domain" description="SAND" evidence="1">
    <location>
        <begin position="17"/>
        <end position="108"/>
    </location>
</feature>
<evidence type="ECO:0000259" key="1">
    <source>
        <dbReference type="PROSITE" id="PS50864"/>
    </source>
</evidence>
<dbReference type="InterPro" id="IPR057012">
    <property type="entry name" value="ULT1/2_Znf"/>
</dbReference>
<dbReference type="Pfam" id="PF23292">
    <property type="entry name" value="SAND_ULT1"/>
    <property type="match status" value="1"/>
</dbReference>
<proteinExistence type="predicted"/>
<dbReference type="OrthoDB" id="660341at2759"/>
<sequence>MENGGVEKNGVLMFTDEELKQFDGLKRGEEDYIEVTCGCTSQRYGDAVGKLRVYFNGELLISCECTPGCQEDKLTPIEFEKHSGRDGARKWKHYVWVMVQGKRVSLSKSGLLKYYDQVPKTGKGFRKPRTGPRLHRDEFVLCTVCKKIRRFQIRNQEECRIHHDAMLNRNWKCSDIHQMTCDHEEERASRRVYRGCSRSQTCKGCMTCVCFGCSICRFSDCSCQTCIDFIRNAQA</sequence>
<dbReference type="Pfam" id="PF23293">
    <property type="entry name" value="zf_ULT1"/>
    <property type="match status" value="1"/>
</dbReference>
<dbReference type="GO" id="GO:0005829">
    <property type="term" value="C:cytosol"/>
    <property type="evidence" value="ECO:0007669"/>
    <property type="project" value="TreeGrafter"/>
</dbReference>
<dbReference type="AlphaFoldDB" id="A0A2G5C3W8"/>
<dbReference type="GO" id="GO:0003677">
    <property type="term" value="F:DNA binding"/>
    <property type="evidence" value="ECO:0007669"/>
    <property type="project" value="InterPro"/>
</dbReference>
<dbReference type="PROSITE" id="PS50864">
    <property type="entry name" value="SAND"/>
    <property type="match status" value="1"/>
</dbReference>
<protein>
    <recommendedName>
        <fullName evidence="1">SAND domain-containing protein</fullName>
    </recommendedName>
</protein>
<dbReference type="InParanoid" id="A0A2G5C3W8"/>
<dbReference type="PANTHER" id="PTHR34053">
    <property type="entry name" value="PROTEIN ULTRAPETALA 1"/>
    <property type="match status" value="1"/>
</dbReference>
<organism evidence="2 3">
    <name type="scientific">Aquilegia coerulea</name>
    <name type="common">Rocky mountain columbine</name>
    <dbReference type="NCBI Taxonomy" id="218851"/>
    <lineage>
        <taxon>Eukaryota</taxon>
        <taxon>Viridiplantae</taxon>
        <taxon>Streptophyta</taxon>
        <taxon>Embryophyta</taxon>
        <taxon>Tracheophyta</taxon>
        <taxon>Spermatophyta</taxon>
        <taxon>Magnoliopsida</taxon>
        <taxon>Ranunculales</taxon>
        <taxon>Ranunculaceae</taxon>
        <taxon>Thalictroideae</taxon>
        <taxon>Aquilegia</taxon>
    </lineage>
</organism>
<evidence type="ECO:0000313" key="3">
    <source>
        <dbReference type="Proteomes" id="UP000230069"/>
    </source>
</evidence>
<dbReference type="InterPro" id="IPR057011">
    <property type="entry name" value="ULT1/2_SAND"/>
</dbReference>
<dbReference type="Proteomes" id="UP000230069">
    <property type="component" value="Unassembled WGS sequence"/>
</dbReference>
<name>A0A2G5C3W8_AQUCA</name>
<dbReference type="PANTHER" id="PTHR34053:SF2">
    <property type="entry name" value="SAND DOMAIN-CONTAINING PROTEIN"/>
    <property type="match status" value="1"/>
</dbReference>
<dbReference type="InterPro" id="IPR020533">
    <property type="entry name" value="Developmental_reg_ULTRAPETALA"/>
</dbReference>
<keyword evidence="3" id="KW-1185">Reference proteome</keyword>
<dbReference type="GO" id="GO:0005634">
    <property type="term" value="C:nucleus"/>
    <property type="evidence" value="ECO:0007669"/>
    <property type="project" value="TreeGrafter"/>
</dbReference>
<dbReference type="EMBL" id="KZ305118">
    <property type="protein sequence ID" value="PIA25979.1"/>
    <property type="molecule type" value="Genomic_DNA"/>
</dbReference>
<dbReference type="InterPro" id="IPR000770">
    <property type="entry name" value="SAND_dom"/>
</dbReference>
<evidence type="ECO:0000313" key="2">
    <source>
        <dbReference type="EMBL" id="PIA25979.1"/>
    </source>
</evidence>
<gene>
    <name evidence="2" type="ORF">AQUCO_10200032v1</name>
</gene>
<dbReference type="STRING" id="218851.A0A2G5C3W8"/>
<reference evidence="2 3" key="1">
    <citation type="submission" date="2017-09" db="EMBL/GenBank/DDBJ databases">
        <title>WGS assembly of Aquilegia coerulea Goldsmith.</title>
        <authorList>
            <person name="Hodges S."/>
            <person name="Kramer E."/>
            <person name="Nordborg M."/>
            <person name="Tomkins J."/>
            <person name="Borevitz J."/>
            <person name="Derieg N."/>
            <person name="Yan J."/>
            <person name="Mihaltcheva S."/>
            <person name="Hayes R.D."/>
            <person name="Rokhsar D."/>
        </authorList>
    </citation>
    <scope>NUCLEOTIDE SEQUENCE [LARGE SCALE GENOMIC DNA]</scope>
    <source>
        <strain evidence="3">cv. Goldsmith</strain>
    </source>
</reference>
<accession>A0A2G5C3W8</accession>